<feature type="transmembrane region" description="Helical" evidence="7">
    <location>
        <begin position="357"/>
        <end position="376"/>
    </location>
</feature>
<evidence type="ECO:0000256" key="1">
    <source>
        <dbReference type="ARBA" id="ARBA00004651"/>
    </source>
</evidence>
<keyword evidence="3" id="KW-1003">Cell membrane</keyword>
<comment type="subcellular location">
    <subcellularLocation>
        <location evidence="1">Cell membrane</location>
        <topology evidence="1">Multi-pass membrane protein</topology>
    </subcellularLocation>
</comment>
<gene>
    <name evidence="9" type="ORF">CEQ21_10580</name>
</gene>
<keyword evidence="6 7" id="KW-0472">Membrane</keyword>
<dbReference type="InterPro" id="IPR011701">
    <property type="entry name" value="MFS"/>
</dbReference>
<protein>
    <submittedName>
        <fullName evidence="9">MFS transporter</fullName>
    </submittedName>
</protein>
<dbReference type="PROSITE" id="PS50850">
    <property type="entry name" value="MFS"/>
    <property type="match status" value="1"/>
</dbReference>
<proteinExistence type="predicted"/>
<feature type="transmembrane region" description="Helical" evidence="7">
    <location>
        <begin position="237"/>
        <end position="257"/>
    </location>
</feature>
<evidence type="ECO:0000259" key="8">
    <source>
        <dbReference type="PROSITE" id="PS50850"/>
    </source>
</evidence>
<reference evidence="10" key="1">
    <citation type="submission" date="2018-10" db="EMBL/GenBank/DDBJ databases">
        <title>FDA dAtabase for Regulatory Grade micrObial Sequences (FDA-ARGOS): Supporting development and validation of Infectious Disease Dx tests.</title>
        <authorList>
            <person name="Minogue T."/>
            <person name="Wolcott M."/>
            <person name="Wasieloski L."/>
            <person name="Aguilar W."/>
            <person name="Moore D."/>
            <person name="Tallon L."/>
            <person name="Sadzewicz L."/>
            <person name="Sengamalay N."/>
            <person name="Ott S."/>
            <person name="Godinez A."/>
            <person name="Nagaraj S."/>
            <person name="Vavikolanu K."/>
            <person name="Vyas G."/>
            <person name="Nadendla S."/>
            <person name="George J."/>
            <person name="Sichtig H."/>
        </authorList>
    </citation>
    <scope>NUCLEOTIDE SEQUENCE [LARGE SCALE GENOMIC DNA]</scope>
    <source>
        <strain evidence="10">FDAARGOS_343</strain>
    </source>
</reference>
<dbReference type="Gene3D" id="1.20.1250.20">
    <property type="entry name" value="MFS general substrate transporter like domains"/>
    <property type="match status" value="2"/>
</dbReference>
<dbReference type="RefSeq" id="WP_185764570.1">
    <property type="nucleotide sequence ID" value="NZ_RIBP01000004.1"/>
</dbReference>
<sequence>MTNKKFAILISIVSISGFSQGMLLPLIAVIFEGDGLSSSLNGLNAVGLYMGILLISPFMEYPLRKYGYKPAIVFGGLLVIISLAMFPLWKTFWFWFFLRLLIGIGDHALHFATQTWITTVSSEKNRGRNISLYGVFFGIGFAAGPLMTPLVKLNEAIPFILSSVLCFAAWIFTLFLKNDFPRQTVETNSFKDTISRFSSALKYAWAAFLPPLAYGFLESSLNSSFPVYGLRLDFQLSEISILLTCFSIGAIVFQFPLGILSDSFGRRRTLITILFVGFVCFLSASFVEQRFIGLAICLFIAGMAVGSTFSLGVSYMTDLVPTSLLPTGNLLCGMAFSIGSLTGPYLGGLFIQYVDNLSYFLVISTMLLLLGFIIFISAKQRGQKQANTVPN</sequence>
<feature type="transmembrane region" description="Helical" evidence="7">
    <location>
        <begin position="197"/>
        <end position="217"/>
    </location>
</feature>
<dbReference type="Pfam" id="PF00083">
    <property type="entry name" value="Sugar_tr"/>
    <property type="match status" value="1"/>
</dbReference>
<keyword evidence="5 7" id="KW-1133">Transmembrane helix</keyword>
<feature type="transmembrane region" description="Helical" evidence="7">
    <location>
        <begin position="130"/>
        <end position="150"/>
    </location>
</feature>
<feature type="transmembrane region" description="Helical" evidence="7">
    <location>
        <begin position="292"/>
        <end position="316"/>
    </location>
</feature>
<dbReference type="STRING" id="1397.ABW02_09360"/>
<evidence type="ECO:0000313" key="10">
    <source>
        <dbReference type="Proteomes" id="UP000319837"/>
    </source>
</evidence>
<feature type="transmembrane region" description="Helical" evidence="7">
    <location>
        <begin position="328"/>
        <end position="351"/>
    </location>
</feature>
<dbReference type="InterPro" id="IPR005829">
    <property type="entry name" value="Sugar_transporter_CS"/>
</dbReference>
<dbReference type="GO" id="GO:0022857">
    <property type="term" value="F:transmembrane transporter activity"/>
    <property type="evidence" value="ECO:0007669"/>
    <property type="project" value="InterPro"/>
</dbReference>
<dbReference type="PROSITE" id="PS00216">
    <property type="entry name" value="SUGAR_TRANSPORT_1"/>
    <property type="match status" value="1"/>
</dbReference>
<feature type="transmembrane region" description="Helical" evidence="7">
    <location>
        <begin position="43"/>
        <end position="59"/>
    </location>
</feature>
<dbReference type="SUPFAM" id="SSF103473">
    <property type="entry name" value="MFS general substrate transporter"/>
    <property type="match status" value="1"/>
</dbReference>
<feature type="transmembrane region" description="Helical" evidence="7">
    <location>
        <begin position="156"/>
        <end position="176"/>
    </location>
</feature>
<dbReference type="InterPro" id="IPR036259">
    <property type="entry name" value="MFS_trans_sf"/>
</dbReference>
<evidence type="ECO:0000256" key="6">
    <source>
        <dbReference type="ARBA" id="ARBA00023136"/>
    </source>
</evidence>
<dbReference type="PANTHER" id="PTHR23521:SF2">
    <property type="entry name" value="TRANSPORTER MFS SUPERFAMILY"/>
    <property type="match status" value="1"/>
</dbReference>
<dbReference type="InterPro" id="IPR020846">
    <property type="entry name" value="MFS_dom"/>
</dbReference>
<evidence type="ECO:0000256" key="4">
    <source>
        <dbReference type="ARBA" id="ARBA00022692"/>
    </source>
</evidence>
<evidence type="ECO:0000256" key="3">
    <source>
        <dbReference type="ARBA" id="ARBA00022475"/>
    </source>
</evidence>
<feature type="transmembrane region" description="Helical" evidence="7">
    <location>
        <begin position="269"/>
        <end position="286"/>
    </location>
</feature>
<dbReference type="PANTHER" id="PTHR23521">
    <property type="entry name" value="TRANSPORTER MFS SUPERFAMILY"/>
    <property type="match status" value="1"/>
</dbReference>
<evidence type="ECO:0000256" key="7">
    <source>
        <dbReference type="SAM" id="Phobius"/>
    </source>
</evidence>
<dbReference type="EMBL" id="RIBP01000004">
    <property type="protein sequence ID" value="TRZ36036.1"/>
    <property type="molecule type" value="Genomic_DNA"/>
</dbReference>
<name>A0A553SGC0_NIACI</name>
<keyword evidence="4 7" id="KW-0812">Transmembrane</keyword>
<keyword evidence="2" id="KW-0813">Transport</keyword>
<feature type="domain" description="Major facilitator superfamily (MFS) profile" evidence="8">
    <location>
        <begin position="5"/>
        <end position="382"/>
    </location>
</feature>
<evidence type="ECO:0000256" key="5">
    <source>
        <dbReference type="ARBA" id="ARBA00022989"/>
    </source>
</evidence>
<dbReference type="Proteomes" id="UP000319837">
    <property type="component" value="Unassembled WGS sequence"/>
</dbReference>
<dbReference type="CDD" id="cd17477">
    <property type="entry name" value="MFS_YcaD_like"/>
    <property type="match status" value="1"/>
</dbReference>
<dbReference type="Pfam" id="PF07690">
    <property type="entry name" value="MFS_1"/>
    <property type="match status" value="1"/>
</dbReference>
<feature type="transmembrane region" description="Helical" evidence="7">
    <location>
        <begin position="7"/>
        <end position="31"/>
    </location>
</feature>
<dbReference type="InterPro" id="IPR047200">
    <property type="entry name" value="MFS_YcaD-like"/>
</dbReference>
<evidence type="ECO:0000256" key="2">
    <source>
        <dbReference type="ARBA" id="ARBA00022448"/>
    </source>
</evidence>
<dbReference type="InterPro" id="IPR005828">
    <property type="entry name" value="MFS_sugar_transport-like"/>
</dbReference>
<dbReference type="AlphaFoldDB" id="A0A553SGC0"/>
<feature type="transmembrane region" description="Helical" evidence="7">
    <location>
        <begin position="66"/>
        <end position="86"/>
    </location>
</feature>
<feature type="transmembrane region" description="Helical" evidence="7">
    <location>
        <begin position="92"/>
        <end position="109"/>
    </location>
</feature>
<evidence type="ECO:0000313" key="9">
    <source>
        <dbReference type="EMBL" id="TRZ36036.1"/>
    </source>
</evidence>
<accession>A0A553SGC0</accession>
<comment type="caution">
    <text evidence="9">The sequence shown here is derived from an EMBL/GenBank/DDBJ whole genome shotgun (WGS) entry which is preliminary data.</text>
</comment>
<dbReference type="GO" id="GO:0005886">
    <property type="term" value="C:plasma membrane"/>
    <property type="evidence" value="ECO:0007669"/>
    <property type="project" value="UniProtKB-SubCell"/>
</dbReference>
<organism evidence="9 10">
    <name type="scientific">Niallia circulans</name>
    <name type="common">Bacillus circulans</name>
    <dbReference type="NCBI Taxonomy" id="1397"/>
    <lineage>
        <taxon>Bacteria</taxon>
        <taxon>Bacillati</taxon>
        <taxon>Bacillota</taxon>
        <taxon>Bacilli</taxon>
        <taxon>Bacillales</taxon>
        <taxon>Bacillaceae</taxon>
        <taxon>Niallia</taxon>
    </lineage>
</organism>